<feature type="domain" description="DUF4131" evidence="8">
    <location>
        <begin position="6"/>
        <end position="135"/>
    </location>
</feature>
<feature type="transmembrane region" description="Helical" evidence="6">
    <location>
        <begin position="312"/>
        <end position="332"/>
    </location>
</feature>
<dbReference type="Proteomes" id="UP001339167">
    <property type="component" value="Unassembled WGS sequence"/>
</dbReference>
<evidence type="ECO:0000256" key="1">
    <source>
        <dbReference type="ARBA" id="ARBA00004651"/>
    </source>
</evidence>
<evidence type="ECO:0000256" key="5">
    <source>
        <dbReference type="ARBA" id="ARBA00023136"/>
    </source>
</evidence>
<feature type="transmembrane region" description="Helical" evidence="6">
    <location>
        <begin position="12"/>
        <end position="40"/>
    </location>
</feature>
<evidence type="ECO:0000256" key="4">
    <source>
        <dbReference type="ARBA" id="ARBA00022989"/>
    </source>
</evidence>
<dbReference type="RefSeq" id="WP_330088975.1">
    <property type="nucleotide sequence ID" value="NZ_JAUGZK010000015.1"/>
</dbReference>
<dbReference type="PANTHER" id="PTHR30619:SF1">
    <property type="entry name" value="RECOMBINATION PROTEIN 2"/>
    <property type="match status" value="1"/>
</dbReference>
<feature type="transmembrane region" description="Helical" evidence="6">
    <location>
        <begin position="206"/>
        <end position="228"/>
    </location>
</feature>
<evidence type="ECO:0000256" key="3">
    <source>
        <dbReference type="ARBA" id="ARBA00022692"/>
    </source>
</evidence>
<evidence type="ECO:0000259" key="8">
    <source>
        <dbReference type="Pfam" id="PF13567"/>
    </source>
</evidence>
<evidence type="ECO:0000259" key="7">
    <source>
        <dbReference type="Pfam" id="PF03772"/>
    </source>
</evidence>
<dbReference type="NCBIfam" id="TIGR00360">
    <property type="entry name" value="ComEC_N-term"/>
    <property type="match status" value="1"/>
</dbReference>
<feature type="transmembrane region" description="Helical" evidence="6">
    <location>
        <begin position="376"/>
        <end position="394"/>
    </location>
</feature>
<name>A0ABU7JIY2_9GAMM</name>
<feature type="domain" description="ComEC/Rec2-related protein" evidence="7">
    <location>
        <begin position="186"/>
        <end position="455"/>
    </location>
</feature>
<comment type="subcellular location">
    <subcellularLocation>
        <location evidence="1">Cell membrane</location>
        <topology evidence="1">Multi-pass membrane protein</topology>
    </subcellularLocation>
</comment>
<dbReference type="InterPro" id="IPR025405">
    <property type="entry name" value="DUF4131"/>
</dbReference>
<sequence>MSLFLPAVPPFFVFLLLLLSVAFFGWQRCWFCLGAALYLLSWHWTVWHHQQASLQLLQTAATQVEGRIATIPRYFDTSAQFELVLLQGPAAGYRVQVRWYNAPEQLAAGQVWQLPVQLSAIRDEASRAGYSAQRQALIRQQLARASVRTEQPAMLLGNRIALRQRLYAQFWQATRSLDSQALLLALTFGERSFSQNLWQGLQHASLGHLMAISGLHIGLVFGWCYWLLLPLRWIGLDPIWQQRVRLLLALMAALVYAWLAGFAIPTVRALLALTLLVLYNWYWQRLTYHRFWLLLVALLLLWQPMWALSQSFWLSVVAVGFIFIYLWCFAPAGSGSWVRLKQLLGFHVFMTFCMIPVTLLFFGGFSLFALISNLLFVPWCSLVAIPALLMTALLQSMQPEWAAGLWPWMDKLFLPLLWWLEWAADQSWFWWQRPEMPFWLLLAAAMSLLMLLLVRRVAIALLVVLAFIPFFAAVQQPQGWRLHLLDVGAGQAIVLQYQQHALLYDAGPGWGDSSATERLILPYLQSIGIKQLHYLVLSQQQAGSLGHWPVLREHYPRLQVYTDVPTAHHSKGCAQLPMQFYTAELVVLQDSTLHAGEQAPSCVILLEVEGWRILLPGAMRLADEQRLLRQYPELTVDMLLLSGQGRDTASGLDFLMQLQPRLALSSHGQRGRVPAPAAAVQLRLDALEIPLLSTAQLGTIQIAIAPDSVQIYSKRATRLPFWLDSMQLTAVPPSQRR</sequence>
<proteinExistence type="predicted"/>
<dbReference type="Gene3D" id="3.60.15.10">
    <property type="entry name" value="Ribonuclease Z/Hydroxyacylglutathione hydrolase-like"/>
    <property type="match status" value="2"/>
</dbReference>
<dbReference type="NCBIfam" id="TIGR00361">
    <property type="entry name" value="ComEC_Rec2"/>
    <property type="match status" value="1"/>
</dbReference>
<feature type="transmembrane region" description="Helical" evidence="6">
    <location>
        <begin position="248"/>
        <end position="279"/>
    </location>
</feature>
<accession>A0ABU7JIY2</accession>
<dbReference type="SUPFAM" id="SSF56281">
    <property type="entry name" value="Metallo-hydrolase/oxidoreductase"/>
    <property type="match status" value="1"/>
</dbReference>
<keyword evidence="4 6" id="KW-1133">Transmembrane helix</keyword>
<evidence type="ECO:0000256" key="6">
    <source>
        <dbReference type="SAM" id="Phobius"/>
    </source>
</evidence>
<feature type="transmembrane region" description="Helical" evidence="6">
    <location>
        <begin position="440"/>
        <end position="473"/>
    </location>
</feature>
<keyword evidence="5 6" id="KW-0472">Membrane</keyword>
<keyword evidence="10" id="KW-1185">Reference proteome</keyword>
<dbReference type="InterPro" id="IPR036866">
    <property type="entry name" value="RibonucZ/Hydroxyglut_hydro"/>
</dbReference>
<organism evidence="9 10">
    <name type="scientific">Alkalimonas mucilaginosa</name>
    <dbReference type="NCBI Taxonomy" id="3057676"/>
    <lineage>
        <taxon>Bacteria</taxon>
        <taxon>Pseudomonadati</taxon>
        <taxon>Pseudomonadota</taxon>
        <taxon>Gammaproteobacteria</taxon>
        <taxon>Alkalimonas</taxon>
    </lineage>
</organism>
<evidence type="ECO:0000313" key="9">
    <source>
        <dbReference type="EMBL" id="MEE2025662.1"/>
    </source>
</evidence>
<dbReference type="InterPro" id="IPR052159">
    <property type="entry name" value="Competence_DNA_uptake"/>
</dbReference>
<dbReference type="PANTHER" id="PTHR30619">
    <property type="entry name" value="DNA INTERNALIZATION/COMPETENCE PROTEIN COMEC/REC2"/>
    <property type="match status" value="1"/>
</dbReference>
<dbReference type="InterPro" id="IPR004797">
    <property type="entry name" value="Competence_ComEC/Rec2"/>
</dbReference>
<protein>
    <submittedName>
        <fullName evidence="9">DNA internalization-related competence protein ComEC/Rec2</fullName>
    </submittedName>
</protein>
<feature type="transmembrane region" description="Helical" evidence="6">
    <location>
        <begin position="344"/>
        <end position="370"/>
    </location>
</feature>
<keyword evidence="3 6" id="KW-0812">Transmembrane</keyword>
<comment type="caution">
    <text evidence="9">The sequence shown here is derived from an EMBL/GenBank/DDBJ whole genome shotgun (WGS) entry which is preliminary data.</text>
</comment>
<dbReference type="InterPro" id="IPR004477">
    <property type="entry name" value="ComEC_N"/>
</dbReference>
<evidence type="ECO:0000313" key="10">
    <source>
        <dbReference type="Proteomes" id="UP001339167"/>
    </source>
</evidence>
<feature type="transmembrane region" description="Helical" evidence="6">
    <location>
        <begin position="291"/>
        <end position="306"/>
    </location>
</feature>
<dbReference type="Pfam" id="PF13567">
    <property type="entry name" value="DUF4131"/>
    <property type="match status" value="1"/>
</dbReference>
<reference evidence="9 10" key="1">
    <citation type="submission" date="2023-06" db="EMBL/GenBank/DDBJ databases">
        <title>Alkalimonas sp., MEB004 an alkaliphilic bacterium isolated from Lonar Lake, India.</title>
        <authorList>
            <person name="Joshi A."/>
            <person name="Thite S."/>
        </authorList>
    </citation>
    <scope>NUCLEOTIDE SEQUENCE [LARGE SCALE GENOMIC DNA]</scope>
    <source>
        <strain evidence="9 10">MEB004</strain>
    </source>
</reference>
<dbReference type="Pfam" id="PF03772">
    <property type="entry name" value="Competence"/>
    <property type="match status" value="1"/>
</dbReference>
<evidence type="ECO:0000256" key="2">
    <source>
        <dbReference type="ARBA" id="ARBA00022475"/>
    </source>
</evidence>
<gene>
    <name evidence="9" type="ORF">QWF21_15600</name>
</gene>
<feature type="transmembrane region" description="Helical" evidence="6">
    <location>
        <begin position="401"/>
        <end position="420"/>
    </location>
</feature>
<keyword evidence="2" id="KW-1003">Cell membrane</keyword>
<dbReference type="EMBL" id="JAUGZK010000015">
    <property type="protein sequence ID" value="MEE2025662.1"/>
    <property type="molecule type" value="Genomic_DNA"/>
</dbReference>